<protein>
    <submittedName>
        <fullName evidence="2">Transposon Ty3-G Gag-Pol polyprotein</fullName>
    </submittedName>
</protein>
<accession>A0A2B4R3Y0</accession>
<dbReference type="Gene3D" id="3.30.70.270">
    <property type="match status" value="1"/>
</dbReference>
<evidence type="ECO:0000259" key="1">
    <source>
        <dbReference type="PROSITE" id="PS50041"/>
    </source>
</evidence>
<evidence type="ECO:0000313" key="3">
    <source>
        <dbReference type="Proteomes" id="UP000225706"/>
    </source>
</evidence>
<dbReference type="Pfam" id="PF00059">
    <property type="entry name" value="Lectin_C"/>
    <property type="match status" value="1"/>
</dbReference>
<dbReference type="SUPFAM" id="SSF56672">
    <property type="entry name" value="DNA/RNA polymerases"/>
    <property type="match status" value="1"/>
</dbReference>
<gene>
    <name evidence="2" type="primary">TY3B-G</name>
    <name evidence="2" type="ORF">AWC38_SpisGene22915</name>
</gene>
<sequence length="594" mass="66215">MTRLSLQSIHRCFAVPTRTQSLTRLEHGELECPSVSFKNSWYTFAAFHGRWDWKRAACQTLGGDLVSIETEEEWNFFTDEIQRRNASIPKNGWSIGLMKKAGNWTWVSGPPLTISKWGEGQPSGDGNVTHIYKRSSNGERVAIGDCSEHLGAKAIDKDNRFLQDKVLDIIGPLCMLFEHLTAMSDSSSKDITLSQDQVLARQRGDSQNPSVRQRTRICKFPVHGSQERWWSKACHKLESREQFCRVFSFQSGRDTRAARPFKKRRLHGQIGPQGRVFHSSSVVRPSKVSGFLWKGAMWDFTCLPFGLASAPRVFTKLIKPVVGILRKLGVRLIVYLDDILIMVESKQLANQHAQLVFSTLENLGFVVNYKKSAMLPSPQMEFLGEVQVSPQAREELIWWGDNLMDWNGKVLVNGDPDLTIETVASLLGWGAVCNGKRTGGLWTQSKRLLNINCLELMGGAFAVKAFTQDKTQVKVLLLIDNVTAVTYMNKMGGRDFGGPLEIDICASRLSCQIPRYASWRPDSGADTVDAFTLDWAQLTGPVSSSTLGRWMKEALGAAKVDTSIFKAHSSRGAAATAAIEADPLIKSGAEQRDR</sequence>
<dbReference type="Pfam" id="PF00078">
    <property type="entry name" value="RVT_1"/>
    <property type="match status" value="1"/>
</dbReference>
<dbReference type="PANTHER" id="PTHR33050">
    <property type="entry name" value="REVERSE TRANSCRIPTASE DOMAIN-CONTAINING PROTEIN"/>
    <property type="match status" value="1"/>
</dbReference>
<dbReference type="AlphaFoldDB" id="A0A2B4R3Y0"/>
<feature type="domain" description="C-type lectin" evidence="1">
    <location>
        <begin position="37"/>
        <end position="127"/>
    </location>
</feature>
<reference evidence="3" key="1">
    <citation type="journal article" date="2017" name="bioRxiv">
        <title>Comparative analysis of the genomes of Stylophora pistillata and Acropora digitifera provides evidence for extensive differences between species of corals.</title>
        <authorList>
            <person name="Voolstra C.R."/>
            <person name="Li Y."/>
            <person name="Liew Y.J."/>
            <person name="Baumgarten S."/>
            <person name="Zoccola D."/>
            <person name="Flot J.-F."/>
            <person name="Tambutte S."/>
            <person name="Allemand D."/>
            <person name="Aranda M."/>
        </authorList>
    </citation>
    <scope>NUCLEOTIDE SEQUENCE [LARGE SCALE GENOMIC DNA]</scope>
</reference>
<dbReference type="EMBL" id="LSMT01001090">
    <property type="protein sequence ID" value="PFX13044.1"/>
    <property type="molecule type" value="Genomic_DNA"/>
</dbReference>
<dbReference type="CDD" id="cd09275">
    <property type="entry name" value="RNase_HI_RT_DIRS1"/>
    <property type="match status" value="1"/>
</dbReference>
<dbReference type="InterPro" id="IPR016187">
    <property type="entry name" value="CTDL_fold"/>
</dbReference>
<evidence type="ECO:0000313" key="2">
    <source>
        <dbReference type="EMBL" id="PFX13044.1"/>
    </source>
</evidence>
<name>A0A2B4R3Y0_STYPI</name>
<dbReference type="Proteomes" id="UP000225706">
    <property type="component" value="Unassembled WGS sequence"/>
</dbReference>
<dbReference type="InterPro" id="IPR000477">
    <property type="entry name" value="RT_dom"/>
</dbReference>
<dbReference type="InterPro" id="IPR043128">
    <property type="entry name" value="Rev_trsase/Diguanyl_cyclase"/>
</dbReference>
<comment type="caution">
    <text evidence="2">The sequence shown here is derived from an EMBL/GenBank/DDBJ whole genome shotgun (WGS) entry which is preliminary data.</text>
</comment>
<organism evidence="2 3">
    <name type="scientific">Stylophora pistillata</name>
    <name type="common">Smooth cauliflower coral</name>
    <dbReference type="NCBI Taxonomy" id="50429"/>
    <lineage>
        <taxon>Eukaryota</taxon>
        <taxon>Metazoa</taxon>
        <taxon>Cnidaria</taxon>
        <taxon>Anthozoa</taxon>
        <taxon>Hexacorallia</taxon>
        <taxon>Scleractinia</taxon>
        <taxon>Astrocoeniina</taxon>
        <taxon>Pocilloporidae</taxon>
        <taxon>Stylophora</taxon>
    </lineage>
</organism>
<dbReference type="InterPro" id="IPR016186">
    <property type="entry name" value="C-type_lectin-like/link_sf"/>
</dbReference>
<proteinExistence type="predicted"/>
<dbReference type="PANTHER" id="PTHR33050:SF7">
    <property type="entry name" value="RIBONUCLEASE H"/>
    <property type="match status" value="1"/>
</dbReference>
<dbReference type="CDD" id="cd03714">
    <property type="entry name" value="RT_DIRS1"/>
    <property type="match status" value="1"/>
</dbReference>
<keyword evidence="3" id="KW-1185">Reference proteome</keyword>
<dbReference type="InterPro" id="IPR052055">
    <property type="entry name" value="Hepadnavirus_pol/RT"/>
</dbReference>
<dbReference type="SMART" id="SM00034">
    <property type="entry name" value="CLECT"/>
    <property type="match status" value="1"/>
</dbReference>
<dbReference type="InterPro" id="IPR043502">
    <property type="entry name" value="DNA/RNA_pol_sf"/>
</dbReference>
<dbReference type="PROSITE" id="PS50041">
    <property type="entry name" value="C_TYPE_LECTIN_2"/>
    <property type="match status" value="1"/>
</dbReference>
<dbReference type="OrthoDB" id="5988433at2759"/>
<dbReference type="InterPro" id="IPR001304">
    <property type="entry name" value="C-type_lectin-like"/>
</dbReference>
<dbReference type="SUPFAM" id="SSF56436">
    <property type="entry name" value="C-type lectin-like"/>
    <property type="match status" value="1"/>
</dbReference>
<dbReference type="Gene3D" id="3.10.100.10">
    <property type="entry name" value="Mannose-Binding Protein A, subunit A"/>
    <property type="match status" value="1"/>
</dbReference>